<dbReference type="AlphaFoldDB" id="A0A511JBV3"/>
<dbReference type="EMBL" id="BJWG01000009">
    <property type="protein sequence ID" value="GEL95470.1"/>
    <property type="molecule type" value="Genomic_DNA"/>
</dbReference>
<name>A0A511JBV3_9CELL</name>
<organism evidence="2 3">
    <name type="scientific">Cellulomonas composti</name>
    <dbReference type="NCBI Taxonomy" id="266130"/>
    <lineage>
        <taxon>Bacteria</taxon>
        <taxon>Bacillati</taxon>
        <taxon>Actinomycetota</taxon>
        <taxon>Actinomycetes</taxon>
        <taxon>Micrococcales</taxon>
        <taxon>Cellulomonadaceae</taxon>
        <taxon>Cellulomonas</taxon>
    </lineage>
</organism>
<accession>A0A511JBV3</accession>
<dbReference type="Proteomes" id="UP000321720">
    <property type="component" value="Unassembled WGS sequence"/>
</dbReference>
<evidence type="ECO:0000313" key="2">
    <source>
        <dbReference type="EMBL" id="GEL95470.1"/>
    </source>
</evidence>
<evidence type="ECO:0000313" key="3">
    <source>
        <dbReference type="Proteomes" id="UP000321720"/>
    </source>
</evidence>
<feature type="compositionally biased region" description="Basic and acidic residues" evidence="1">
    <location>
        <begin position="1"/>
        <end position="28"/>
    </location>
</feature>
<proteinExistence type="predicted"/>
<protein>
    <submittedName>
        <fullName evidence="2">Uncharacterized protein</fullName>
    </submittedName>
</protein>
<feature type="region of interest" description="Disordered" evidence="1">
    <location>
        <begin position="1"/>
        <end position="69"/>
    </location>
</feature>
<gene>
    <name evidence="2" type="ORF">CCO02nite_21280</name>
</gene>
<reference evidence="2 3" key="1">
    <citation type="submission" date="2019-07" db="EMBL/GenBank/DDBJ databases">
        <title>Whole genome shotgun sequence of Cellulomonas composti NBRC 100758.</title>
        <authorList>
            <person name="Hosoyama A."/>
            <person name="Uohara A."/>
            <person name="Ohji S."/>
            <person name="Ichikawa N."/>
        </authorList>
    </citation>
    <scope>NUCLEOTIDE SEQUENCE [LARGE SCALE GENOMIC DNA]</scope>
    <source>
        <strain evidence="2 3">NBRC 100758</strain>
    </source>
</reference>
<comment type="caution">
    <text evidence="2">The sequence shown here is derived from an EMBL/GenBank/DDBJ whole genome shotgun (WGS) entry which is preliminary data.</text>
</comment>
<feature type="compositionally biased region" description="Basic and acidic residues" evidence="1">
    <location>
        <begin position="35"/>
        <end position="44"/>
    </location>
</feature>
<keyword evidence="3" id="KW-1185">Reference proteome</keyword>
<sequence length="80" mass="9292">MLDEQAEARLRRDDPRLLRADRELERRTARVGPVDPEHLARDAELEGGGIRQQDGRDATQHAPSLPESWQKFNGYRQFCH</sequence>
<evidence type="ECO:0000256" key="1">
    <source>
        <dbReference type="SAM" id="MobiDB-lite"/>
    </source>
</evidence>